<dbReference type="EMBL" id="CP069023">
    <property type="protein sequence ID" value="QRC91101.1"/>
    <property type="molecule type" value="Genomic_DNA"/>
</dbReference>
<protein>
    <submittedName>
        <fullName evidence="1">Uncharacterized protein</fullName>
    </submittedName>
</protein>
<organism evidence="1 2">
    <name type="scientific">Phaeosphaeria nodorum (strain SN15 / ATCC MYA-4574 / FGSC 10173)</name>
    <name type="common">Glume blotch fungus</name>
    <name type="synonym">Parastagonospora nodorum</name>
    <dbReference type="NCBI Taxonomy" id="321614"/>
    <lineage>
        <taxon>Eukaryota</taxon>
        <taxon>Fungi</taxon>
        <taxon>Dikarya</taxon>
        <taxon>Ascomycota</taxon>
        <taxon>Pezizomycotina</taxon>
        <taxon>Dothideomycetes</taxon>
        <taxon>Pleosporomycetidae</taxon>
        <taxon>Pleosporales</taxon>
        <taxon>Pleosporineae</taxon>
        <taxon>Phaeosphaeriaceae</taxon>
        <taxon>Parastagonospora</taxon>
    </lineage>
</organism>
<dbReference type="VEuPathDB" id="FungiDB:JI435_200070"/>
<gene>
    <name evidence="1" type="ORF">JI435_200070</name>
</gene>
<evidence type="ECO:0000313" key="1">
    <source>
        <dbReference type="EMBL" id="QRC91101.1"/>
    </source>
</evidence>
<reference evidence="2" key="1">
    <citation type="journal article" date="2021" name="BMC Genomics">
        <title>Chromosome-level genome assembly and manually-curated proteome of model necrotroph Parastagonospora nodorum Sn15 reveals a genome-wide trove of candidate effector homologs, and redundancy of virulence-related functions within an accessory chromosome.</title>
        <authorList>
            <person name="Bertazzoni S."/>
            <person name="Jones D.A.B."/>
            <person name="Phan H.T."/>
            <person name="Tan K.-C."/>
            <person name="Hane J.K."/>
        </authorList>
    </citation>
    <scope>NUCLEOTIDE SEQUENCE [LARGE SCALE GENOMIC DNA]</scope>
    <source>
        <strain evidence="2">SN15 / ATCC MYA-4574 / FGSC 10173)</strain>
    </source>
</reference>
<accession>A0A7U2EQS1</accession>
<dbReference type="Proteomes" id="UP000663193">
    <property type="component" value="Chromosome 1"/>
</dbReference>
<evidence type="ECO:0000313" key="2">
    <source>
        <dbReference type="Proteomes" id="UP000663193"/>
    </source>
</evidence>
<keyword evidence="2" id="KW-1185">Reference proteome</keyword>
<name>A0A7U2EQS1_PHANO</name>
<dbReference type="AlphaFoldDB" id="A0A7U2EQS1"/>
<sequence>MRLHKSSGGIYEDAEMGIGRLGSVMREWSLGYGKRFREVMERAMTWRCRGRAEKCSVDAADDWAGIRGGAFIRGWGGGGGGGDEAIATGVGSCADLKLQSGVGVWVCDDDTQLWRVHFSEL</sequence>
<proteinExistence type="predicted"/>